<name>A0ABD3IB71_9MARC</name>
<evidence type="ECO:0000256" key="6">
    <source>
        <dbReference type="SAM" id="MobiDB-lite"/>
    </source>
</evidence>
<dbReference type="AlphaFoldDB" id="A0ABD3IB71"/>
<accession>A0ABD3IB71</accession>
<feature type="domain" description="HIRAN" evidence="7">
    <location>
        <begin position="348"/>
        <end position="447"/>
    </location>
</feature>
<evidence type="ECO:0000256" key="3">
    <source>
        <dbReference type="ARBA" id="ARBA00022801"/>
    </source>
</evidence>
<dbReference type="PANTHER" id="PTHR15749">
    <property type="entry name" value="FANCONI-ASSOCIATED NUCLEASE 1"/>
    <property type="match status" value="1"/>
</dbReference>
<keyword evidence="5" id="KW-0227">DNA damage</keyword>
<dbReference type="Pfam" id="PF21170">
    <property type="entry name" value="FAN1_TPR"/>
    <property type="match status" value="1"/>
</dbReference>
<protein>
    <recommendedName>
        <fullName evidence="5">Fanconi-associated nuclease</fullName>
        <ecNumber evidence="5">3.1.4.1</ecNumber>
    </recommendedName>
</protein>
<evidence type="ECO:0000259" key="7">
    <source>
        <dbReference type="SMART" id="SM00910"/>
    </source>
</evidence>
<dbReference type="EC" id="3.1.4.1" evidence="5"/>
<comment type="caution">
    <text evidence="9">The sequence shown here is derived from an EMBL/GenBank/DDBJ whole genome shotgun (WGS) entry which is preliminary data.</text>
</comment>
<evidence type="ECO:0000259" key="8">
    <source>
        <dbReference type="SMART" id="SM00990"/>
    </source>
</evidence>
<dbReference type="Pfam" id="PF08797">
    <property type="entry name" value="HIRAN"/>
    <property type="match status" value="1"/>
</dbReference>
<comment type="cofactor">
    <cofactor evidence="5">
        <name>Mg(2+)</name>
        <dbReference type="ChEBI" id="CHEBI:18420"/>
    </cofactor>
    <cofactor evidence="5">
        <name>Mn(2+)</name>
        <dbReference type="ChEBI" id="CHEBI:29035"/>
    </cofactor>
</comment>
<keyword evidence="3 5" id="KW-0378">Hydrolase</keyword>
<keyword evidence="5" id="KW-0539">Nucleus</keyword>
<dbReference type="InterPro" id="IPR049132">
    <property type="entry name" value="FAN1-like_euk"/>
</dbReference>
<dbReference type="PANTHER" id="PTHR15749:SF4">
    <property type="entry name" value="FANCONI-ASSOCIATED NUCLEASE 1"/>
    <property type="match status" value="1"/>
</dbReference>
<dbReference type="Pfam" id="PF21315">
    <property type="entry name" value="FAN1_HTH"/>
    <property type="match status" value="1"/>
</dbReference>
<keyword evidence="1 5" id="KW-0540">Nuclease</keyword>
<gene>
    <name evidence="9" type="ORF">R1sor_018598</name>
</gene>
<dbReference type="Proteomes" id="UP001633002">
    <property type="component" value="Unassembled WGS sequence"/>
</dbReference>
<dbReference type="InterPro" id="IPR049126">
    <property type="entry name" value="FAN1-like_TPR"/>
</dbReference>
<dbReference type="SMART" id="SM00910">
    <property type="entry name" value="HIRAN"/>
    <property type="match status" value="1"/>
</dbReference>
<keyword evidence="5" id="KW-0234">DNA repair</keyword>
<keyword evidence="5" id="KW-0464">Manganese</keyword>
<organism evidence="9 10">
    <name type="scientific">Riccia sorocarpa</name>
    <dbReference type="NCBI Taxonomy" id="122646"/>
    <lineage>
        <taxon>Eukaryota</taxon>
        <taxon>Viridiplantae</taxon>
        <taxon>Streptophyta</taxon>
        <taxon>Embryophyta</taxon>
        <taxon>Marchantiophyta</taxon>
        <taxon>Marchantiopsida</taxon>
        <taxon>Marchantiidae</taxon>
        <taxon>Marchantiales</taxon>
        <taxon>Ricciaceae</taxon>
        <taxon>Riccia</taxon>
    </lineage>
</organism>
<keyword evidence="4 5" id="KW-0460">Magnesium</keyword>
<feature type="compositionally biased region" description="Polar residues" evidence="6">
    <location>
        <begin position="327"/>
        <end position="341"/>
    </location>
</feature>
<comment type="similarity">
    <text evidence="5">Belongs to the FAN1 family.</text>
</comment>
<dbReference type="Gene3D" id="3.30.70.2330">
    <property type="match status" value="1"/>
</dbReference>
<evidence type="ECO:0000313" key="9">
    <source>
        <dbReference type="EMBL" id="KAL3700576.1"/>
    </source>
</evidence>
<evidence type="ECO:0000256" key="2">
    <source>
        <dbReference type="ARBA" id="ARBA00022723"/>
    </source>
</evidence>
<dbReference type="InterPro" id="IPR014905">
    <property type="entry name" value="HIRAN"/>
</dbReference>
<dbReference type="GO" id="GO:0005634">
    <property type="term" value="C:nucleus"/>
    <property type="evidence" value="ECO:0007669"/>
    <property type="project" value="UniProtKB-SubCell"/>
</dbReference>
<comment type="function">
    <text evidence="5">Nuclease required for the repair of DNA interstrand cross-links (ICL). Acts as a 5'-3' exonuclease that anchors at a cut end of DNA and cleaves DNA successively at every third nucleotide, allowing to excise an ICL from one strand through flanking incisions.</text>
</comment>
<dbReference type="InterPro" id="IPR033315">
    <property type="entry name" value="Fan1-like"/>
</dbReference>
<evidence type="ECO:0000256" key="5">
    <source>
        <dbReference type="RuleBase" id="RU365033"/>
    </source>
</evidence>
<evidence type="ECO:0000256" key="1">
    <source>
        <dbReference type="ARBA" id="ARBA00022722"/>
    </source>
</evidence>
<comment type="catalytic activity">
    <reaction evidence="5">
        <text>Hydrolytically removes 5'-nucleotides successively from the 3'-hydroxy termini of 3'-hydroxy-terminated oligonucleotides.</text>
        <dbReference type="EC" id="3.1.4.1"/>
    </reaction>
</comment>
<dbReference type="GO" id="GO:0004528">
    <property type="term" value="F:phosphodiesterase I activity"/>
    <property type="evidence" value="ECO:0007669"/>
    <property type="project" value="UniProtKB-EC"/>
</dbReference>
<dbReference type="CDD" id="cd22326">
    <property type="entry name" value="FAN1-like"/>
    <property type="match status" value="1"/>
</dbReference>
<dbReference type="SMART" id="SM00990">
    <property type="entry name" value="VRR_NUC"/>
    <property type="match status" value="1"/>
</dbReference>
<evidence type="ECO:0000256" key="4">
    <source>
        <dbReference type="ARBA" id="ARBA00022842"/>
    </source>
</evidence>
<sequence>MLRGHDSLTRLIGKRRKLSLAALSPNKRVLSVAKKEVEEDISPLTTFVKDERVSFVKDERAETQYTAESYLYQQTATRGHSEVVDGASCISSCKVEEVVVKSETETCSVRSHSTSGSDLASTCRTGSSQQTAMTGRKPKSKQATLSRFFNPGVKKYFCATPSAQGQAVAEEAHLNRVTVKIEESVAERPLQSPASSRSRLKLKRVKTEIKQEVDSWGDSQENNSLQVCTSVSVVENGLEKAGTSTQQLQVVYKEEKLNSGCTGSLNSVKKETTDCCACSCHYPTLKTENLDGSERNIETGNYILGVSSVGDPLATVEEAVPSVPCQPHSQEMSDRVSSPSQTDKDSMVGVLDTRIVGRRYNRRVPCTVGMKVTVLREPDNPVDPNAIKIVPLESPLGPALGHLPKEISAHLSPLLDKGIVHVQGLVASVPEKSYADVPLKLSFTASKTCGDLSLLDAEESLRGMNLAIESSSAPKSDAASVSRYQQNFLAVVQTVLDRDSHLFTVEETEYLRTFFTLSGDAQRLFIRLYQRKGPWFRVSNLSYKDIADVSIAFNELADAGYMTSDCNTEEALDVSLRARIELLTVPELKQLASSLQKKGEAATARREELITLIVSTALEKHVHVEGLIVRKRTSLDMVTEITGPCIRISQKAEFLLWRVQRLFFLDMEGDLSSFLVVDRGIVKYPRYRCSKSRHVFPAREALVAYEQALEVAQGMDMSLEINDVEGALSFLRRAREELGSCETVQPDADRIPPFLARFSASYVYKNVITVGVSILERERRYKEAVDALKELLKSNVRSGRRGYWTLRLSINLDHLGRKEESLQVAERGVNEPWIRGGDRVALQRRVVRLGKPPRRWKKPAYADALNRKINEIRILGRPLNSVTGKKSRFYGYDGMQCGVEELALQYYASEEGGCWEGVHCEGGVILTLFGLLMWDVLFAEVPDVFQSPFQTAPLDLNTELFYPSRQELIETRLAEIARGNVEKHITQTWNQNYGTMCNGVNWERHSLAQLLVIARCVGSTGLSHVCRLLAEDHAGWRGGMPDLLLWKTTSVDASSDSSLCPDCGCSSLGKGVEIVSSDESCTSAQGTRTEGILSDRKSVRWEAKLVEVKGPRDHLSDQQMAWIWILMNGGLSVEVCKVVEAMKL</sequence>
<dbReference type="GO" id="GO:0046872">
    <property type="term" value="F:metal ion binding"/>
    <property type="evidence" value="ECO:0007669"/>
    <property type="project" value="UniProtKB-KW"/>
</dbReference>
<dbReference type="InterPro" id="IPR049125">
    <property type="entry name" value="FAN1-like_WH"/>
</dbReference>
<feature type="domain" description="VRR-NUC" evidence="8">
    <location>
        <begin position="968"/>
        <end position="1140"/>
    </location>
</feature>
<reference evidence="9 10" key="1">
    <citation type="submission" date="2024-09" db="EMBL/GenBank/DDBJ databases">
        <title>Chromosome-scale assembly of Riccia sorocarpa.</title>
        <authorList>
            <person name="Paukszto L."/>
        </authorList>
    </citation>
    <scope>NUCLEOTIDE SEQUENCE [LARGE SCALE GENOMIC DNA]</scope>
    <source>
        <strain evidence="9">LP-2024</strain>
        <tissue evidence="9">Aerial parts of the thallus</tissue>
    </source>
</reference>
<feature type="region of interest" description="Disordered" evidence="6">
    <location>
        <begin position="324"/>
        <end position="345"/>
    </location>
</feature>
<keyword evidence="10" id="KW-1185">Reference proteome</keyword>
<dbReference type="Pfam" id="PF08774">
    <property type="entry name" value="VRR_NUC"/>
    <property type="match status" value="2"/>
</dbReference>
<evidence type="ECO:0000313" key="10">
    <source>
        <dbReference type="Proteomes" id="UP001633002"/>
    </source>
</evidence>
<dbReference type="InterPro" id="IPR014883">
    <property type="entry name" value="VRR_NUC"/>
</dbReference>
<keyword evidence="2 5" id="KW-0479">Metal-binding</keyword>
<comment type="subcellular location">
    <subcellularLocation>
        <location evidence="5">Nucleus</location>
    </subcellularLocation>
</comment>
<dbReference type="EMBL" id="JBJQOH010000001">
    <property type="protein sequence ID" value="KAL3700576.1"/>
    <property type="molecule type" value="Genomic_DNA"/>
</dbReference>
<dbReference type="GO" id="GO:0006281">
    <property type="term" value="P:DNA repair"/>
    <property type="evidence" value="ECO:0007669"/>
    <property type="project" value="UniProtKB-KW"/>
</dbReference>
<proteinExistence type="inferred from homology"/>